<evidence type="ECO:0000256" key="1">
    <source>
        <dbReference type="SAM" id="MobiDB-lite"/>
    </source>
</evidence>
<protein>
    <submittedName>
        <fullName evidence="2">Uncharacterized protein</fullName>
    </submittedName>
</protein>
<organism evidence="2 3">
    <name type="scientific">Alosa alosa</name>
    <name type="common">allis shad</name>
    <dbReference type="NCBI Taxonomy" id="278164"/>
    <lineage>
        <taxon>Eukaryota</taxon>
        <taxon>Metazoa</taxon>
        <taxon>Chordata</taxon>
        <taxon>Craniata</taxon>
        <taxon>Vertebrata</taxon>
        <taxon>Euteleostomi</taxon>
        <taxon>Actinopterygii</taxon>
        <taxon>Neopterygii</taxon>
        <taxon>Teleostei</taxon>
        <taxon>Clupei</taxon>
        <taxon>Clupeiformes</taxon>
        <taxon>Clupeoidei</taxon>
        <taxon>Clupeidae</taxon>
        <taxon>Alosa</taxon>
    </lineage>
</organism>
<name>A0AAV6GW65_9TELE</name>
<accession>A0AAV6GW65</accession>
<feature type="region of interest" description="Disordered" evidence="1">
    <location>
        <begin position="131"/>
        <end position="198"/>
    </location>
</feature>
<comment type="caution">
    <text evidence="2">The sequence shown here is derived from an EMBL/GenBank/DDBJ whole genome shotgun (WGS) entry which is preliminary data.</text>
</comment>
<feature type="compositionally biased region" description="Basic and acidic residues" evidence="1">
    <location>
        <begin position="181"/>
        <end position="195"/>
    </location>
</feature>
<feature type="region of interest" description="Disordered" evidence="1">
    <location>
        <begin position="1"/>
        <end position="35"/>
    </location>
</feature>
<keyword evidence="3" id="KW-1185">Reference proteome</keyword>
<gene>
    <name evidence="2" type="ORF">AALO_G00076970</name>
</gene>
<feature type="compositionally biased region" description="Basic and acidic residues" evidence="1">
    <location>
        <begin position="161"/>
        <end position="173"/>
    </location>
</feature>
<proteinExistence type="predicted"/>
<dbReference type="Proteomes" id="UP000823561">
    <property type="component" value="Chromosome 6"/>
</dbReference>
<sequence length="204" mass="22916">MAHLQQEPTANPRPSSRRPAVRPMHESTLTLTDSTDTNYTTVMAESYSGRDSRGQPLIFFLRDPPFPSQHDSKLDLSNALPTYTATHSRNVHSPKDIIPHNVLHSSRNRNWTRSHEGLAMKEVTNPTGSTLFRSSYRDSHQNPSLSIGHGVSPMGHPISWHSHDILTGEDKKPAGPGKPKTARDDSLQAQRHWETDSSALRLYW</sequence>
<dbReference type="EMBL" id="JADWDJ010000006">
    <property type="protein sequence ID" value="KAG5279363.1"/>
    <property type="molecule type" value="Genomic_DNA"/>
</dbReference>
<evidence type="ECO:0000313" key="3">
    <source>
        <dbReference type="Proteomes" id="UP000823561"/>
    </source>
</evidence>
<evidence type="ECO:0000313" key="2">
    <source>
        <dbReference type="EMBL" id="KAG5279363.1"/>
    </source>
</evidence>
<dbReference type="AlphaFoldDB" id="A0AAV6GW65"/>
<feature type="compositionally biased region" description="Low complexity" evidence="1">
    <location>
        <begin position="21"/>
        <end position="35"/>
    </location>
</feature>
<reference evidence="2" key="1">
    <citation type="submission" date="2020-10" db="EMBL/GenBank/DDBJ databases">
        <title>Chromosome-scale genome assembly of the Allis shad, Alosa alosa.</title>
        <authorList>
            <person name="Margot Z."/>
            <person name="Christophe K."/>
            <person name="Cabau C."/>
            <person name="Louis A."/>
            <person name="Berthelot C."/>
            <person name="Parey E."/>
            <person name="Roest Crollius H."/>
            <person name="Montfort J."/>
            <person name="Robinson-Rechavi M."/>
            <person name="Bucao C."/>
            <person name="Bouchez O."/>
            <person name="Gislard M."/>
            <person name="Lluch J."/>
            <person name="Milhes M."/>
            <person name="Lampietro C."/>
            <person name="Lopez Roques C."/>
            <person name="Donnadieu C."/>
            <person name="Braasch I."/>
            <person name="Desvignes T."/>
            <person name="Postlethwait J."/>
            <person name="Bobe J."/>
            <person name="Guiguen Y."/>
        </authorList>
    </citation>
    <scope>NUCLEOTIDE SEQUENCE</scope>
    <source>
        <strain evidence="2">M-15738</strain>
        <tissue evidence="2">Blood</tissue>
    </source>
</reference>